<feature type="region of interest" description="Disordered" evidence="1">
    <location>
        <begin position="68"/>
        <end position="91"/>
    </location>
</feature>
<feature type="region of interest" description="Disordered" evidence="1">
    <location>
        <begin position="1"/>
        <end position="43"/>
    </location>
</feature>
<protein>
    <submittedName>
        <fullName evidence="2">Uncharacterized protein</fullName>
    </submittedName>
</protein>
<accession>A0A6A4HIE5</accession>
<gene>
    <name evidence="2" type="ORF">BT96DRAFT_1039261</name>
</gene>
<proteinExistence type="predicted"/>
<reference evidence="2" key="1">
    <citation type="journal article" date="2019" name="Environ. Microbiol.">
        <title>Fungal ecological strategies reflected in gene transcription - a case study of two litter decomposers.</title>
        <authorList>
            <person name="Barbi F."/>
            <person name="Kohler A."/>
            <person name="Barry K."/>
            <person name="Baskaran P."/>
            <person name="Daum C."/>
            <person name="Fauchery L."/>
            <person name="Ihrmark K."/>
            <person name="Kuo A."/>
            <person name="LaButti K."/>
            <person name="Lipzen A."/>
            <person name="Morin E."/>
            <person name="Grigoriev I.V."/>
            <person name="Henrissat B."/>
            <person name="Lindahl B."/>
            <person name="Martin F."/>
        </authorList>
    </citation>
    <scope>NUCLEOTIDE SEQUENCE</scope>
    <source>
        <strain evidence="2">JB14</strain>
    </source>
</reference>
<dbReference type="AlphaFoldDB" id="A0A6A4HIE5"/>
<organism evidence="2 3">
    <name type="scientific">Gymnopus androsaceus JB14</name>
    <dbReference type="NCBI Taxonomy" id="1447944"/>
    <lineage>
        <taxon>Eukaryota</taxon>
        <taxon>Fungi</taxon>
        <taxon>Dikarya</taxon>
        <taxon>Basidiomycota</taxon>
        <taxon>Agaricomycotina</taxon>
        <taxon>Agaricomycetes</taxon>
        <taxon>Agaricomycetidae</taxon>
        <taxon>Agaricales</taxon>
        <taxon>Marasmiineae</taxon>
        <taxon>Omphalotaceae</taxon>
        <taxon>Gymnopus</taxon>
    </lineage>
</organism>
<sequence length="448" mass="50394">MPLKEKGQTTKTKSNKTTAGRSRTRKEKTDEVEEVVADSSGSKDHVQWNDALVEILLKELTDNPEIKQGLFPTPGTVGQDKEGNPVTKSNSRPKNEYYFMLAQAVFGDENSKYKDIFANEAKDASGKDIWATRIKNKLEELVRKYKKHKKDMGETRAGLTLEDQINMTLTNSLTTAWSKVKKAFPQYFTMHKIVGECPNITPVGLGNNNSEIDTSILRSSPDINLSSQNPSTSAANLDDFDIGTDSEKGEVDVDKDADGPESEKRKKRKRENRGSIELVLSQCPKFGPKEPKSEKVVKPMRKAATNPIERFVDLSKAEEVTIQKKLDAQREKASATKELELEWIRVAGTTKVQKEKVRVELERLRLKQKHQLEIMEMQLKFGGGATGTSNGGYQTQVPVEVEAQVDIRRQCNFTLRIMAPVDLMDLTTVSMGWMTWIASISVNSRKFY</sequence>
<evidence type="ECO:0000313" key="2">
    <source>
        <dbReference type="EMBL" id="KAE9396665.1"/>
    </source>
</evidence>
<evidence type="ECO:0000256" key="1">
    <source>
        <dbReference type="SAM" id="MobiDB-lite"/>
    </source>
</evidence>
<evidence type="ECO:0000313" key="3">
    <source>
        <dbReference type="Proteomes" id="UP000799118"/>
    </source>
</evidence>
<dbReference type="OrthoDB" id="3269701at2759"/>
<feature type="compositionally biased region" description="Basic and acidic residues" evidence="1">
    <location>
        <begin position="245"/>
        <end position="264"/>
    </location>
</feature>
<dbReference type="Proteomes" id="UP000799118">
    <property type="component" value="Unassembled WGS sequence"/>
</dbReference>
<keyword evidence="3" id="KW-1185">Reference proteome</keyword>
<feature type="compositionally biased region" description="Polar residues" evidence="1">
    <location>
        <begin position="9"/>
        <end position="21"/>
    </location>
</feature>
<dbReference type="EMBL" id="ML769510">
    <property type="protein sequence ID" value="KAE9396665.1"/>
    <property type="molecule type" value="Genomic_DNA"/>
</dbReference>
<feature type="compositionally biased region" description="Polar residues" evidence="1">
    <location>
        <begin position="220"/>
        <end position="235"/>
    </location>
</feature>
<feature type="region of interest" description="Disordered" evidence="1">
    <location>
        <begin position="220"/>
        <end position="273"/>
    </location>
</feature>
<name>A0A6A4HIE5_9AGAR</name>